<organism evidence="3 4">
    <name type="scientific">Plasmodium vivax Mauritania I</name>
    <dbReference type="NCBI Taxonomy" id="1035515"/>
    <lineage>
        <taxon>Eukaryota</taxon>
        <taxon>Sar</taxon>
        <taxon>Alveolata</taxon>
        <taxon>Apicomplexa</taxon>
        <taxon>Aconoidasida</taxon>
        <taxon>Haemosporida</taxon>
        <taxon>Plasmodiidae</taxon>
        <taxon>Plasmodium</taxon>
        <taxon>Plasmodium (Plasmodium)</taxon>
    </lineage>
</organism>
<proteinExistence type="predicted"/>
<feature type="compositionally biased region" description="Low complexity" evidence="2">
    <location>
        <begin position="219"/>
        <end position="294"/>
    </location>
</feature>
<name>A0A0J9W3M4_PLAVI</name>
<evidence type="ECO:0000313" key="3">
    <source>
        <dbReference type="EMBL" id="KMZ94868.1"/>
    </source>
</evidence>
<dbReference type="OrthoDB" id="387675at2759"/>
<gene>
    <name evidence="3" type="ORF">PVMG_02757</name>
</gene>
<dbReference type="AlphaFoldDB" id="A0A0J9W3M4"/>
<protein>
    <submittedName>
        <fullName evidence="3">Uncharacterized protein</fullName>
    </submittedName>
</protein>
<reference evidence="3 4" key="1">
    <citation type="submission" date="2011-08" db="EMBL/GenBank/DDBJ databases">
        <title>The Genome Sequence of Plasmodium vivax Mauritania I.</title>
        <authorList>
            <consortium name="The Broad Institute Genome Sequencing Platform"/>
            <consortium name="The Broad Institute Genome Sequencing Center for Infectious Disease"/>
            <person name="Neafsey D."/>
            <person name="Carlton J."/>
            <person name="Barnwell J."/>
            <person name="Collins W."/>
            <person name="Escalante A."/>
            <person name="Mullikin J."/>
            <person name="Saul A."/>
            <person name="Guigo R."/>
            <person name="Camara F."/>
            <person name="Young S.K."/>
            <person name="Zeng Q."/>
            <person name="Gargeya S."/>
            <person name="Fitzgerald M."/>
            <person name="Haas B."/>
            <person name="Abouelleil A."/>
            <person name="Alvarado L."/>
            <person name="Arachchi H.M."/>
            <person name="Berlin A."/>
            <person name="Brown A."/>
            <person name="Chapman S.B."/>
            <person name="Chen Z."/>
            <person name="Dunbar C."/>
            <person name="Freedman E."/>
            <person name="Gearin G."/>
            <person name="Gellesch M."/>
            <person name="Goldberg J."/>
            <person name="Griggs A."/>
            <person name="Gujja S."/>
            <person name="Heiman D."/>
            <person name="Howarth C."/>
            <person name="Larson L."/>
            <person name="Lui A."/>
            <person name="MacDonald P.J.P."/>
            <person name="Montmayeur A."/>
            <person name="Murphy C."/>
            <person name="Neiman D."/>
            <person name="Pearson M."/>
            <person name="Priest M."/>
            <person name="Roberts A."/>
            <person name="Saif S."/>
            <person name="Shea T."/>
            <person name="Shenoy N."/>
            <person name="Sisk P."/>
            <person name="Stolte C."/>
            <person name="Sykes S."/>
            <person name="Wortman J."/>
            <person name="Nusbaum C."/>
            <person name="Birren B."/>
        </authorList>
    </citation>
    <scope>NUCLEOTIDE SEQUENCE [LARGE SCALE GENOMIC DNA]</scope>
    <source>
        <strain evidence="3 4">Mauritania I</strain>
    </source>
</reference>
<evidence type="ECO:0000256" key="1">
    <source>
        <dbReference type="SAM" id="Coils"/>
    </source>
</evidence>
<dbReference type="EMBL" id="KQ235014">
    <property type="protein sequence ID" value="KMZ94868.1"/>
    <property type="molecule type" value="Genomic_DNA"/>
</dbReference>
<sequence>MDDELLDRLLFGTAEIRGMTSGKRNEKYFFTHSLEQSKIDMKKCFKNLITSKFFVFFLFTLLHLFVQNTSISDERNIYGELQLSYTYSRKLAEKEKTSRARKAPANRVKKKKVSTSSLKKEEPPQNTGETGGSGDATGARASVKAANSGAAKTGAGVKAGSSGAAKTSGEAAKTSSDTAKASGNAAKTSGDAAKTNGDATASSGSAAEKTSGDTATTVSDAAVPTSDAATSSSDATSSGNDATSSSSDATASSNDATTINGDATGTSSAGTTSGDSAASSGESTTSSGEATTSAGKEKVMRSCLKKATSPKREKRNVHFADPISREKIFYKDECIGYTGENEEKEKKVEKAEKEKKIKKVEEKKVGNEGSDIVSKKAKKKRALFFGFLKKKKKKKTLKAKVKISESIVKASGGRNNAVKPSTAQKEAIASSAGITNKRPEREKEIVGNVLRRSATLDNLSI</sequence>
<feature type="compositionally biased region" description="Low complexity" evidence="2">
    <location>
        <begin position="148"/>
        <end position="182"/>
    </location>
</feature>
<feature type="compositionally biased region" description="Basic residues" evidence="2">
    <location>
        <begin position="308"/>
        <end position="317"/>
    </location>
</feature>
<feature type="region of interest" description="Disordered" evidence="2">
    <location>
        <begin position="411"/>
        <end position="440"/>
    </location>
</feature>
<accession>A0A0J9W3M4</accession>
<keyword evidence="1" id="KW-0175">Coiled coil</keyword>
<evidence type="ECO:0000256" key="2">
    <source>
        <dbReference type="SAM" id="MobiDB-lite"/>
    </source>
</evidence>
<feature type="coiled-coil region" evidence="1">
    <location>
        <begin position="334"/>
        <end position="363"/>
    </location>
</feature>
<feature type="region of interest" description="Disordered" evidence="2">
    <location>
        <begin position="94"/>
        <end position="322"/>
    </location>
</feature>
<evidence type="ECO:0000313" key="4">
    <source>
        <dbReference type="Proteomes" id="UP000053776"/>
    </source>
</evidence>
<feature type="compositionally biased region" description="Basic residues" evidence="2">
    <location>
        <begin position="99"/>
        <end position="113"/>
    </location>
</feature>
<dbReference type="Proteomes" id="UP000053776">
    <property type="component" value="Unassembled WGS sequence"/>
</dbReference>